<dbReference type="EMBL" id="JH159157">
    <property type="protein sequence ID" value="EGZ12684.1"/>
    <property type="molecule type" value="Genomic_DNA"/>
</dbReference>
<feature type="compositionally biased region" description="Polar residues" evidence="1">
    <location>
        <begin position="134"/>
        <end position="151"/>
    </location>
</feature>
<evidence type="ECO:0000256" key="1">
    <source>
        <dbReference type="SAM" id="MobiDB-lite"/>
    </source>
</evidence>
<accession>G4ZY72</accession>
<dbReference type="InterPro" id="IPR015943">
    <property type="entry name" value="WD40/YVTN_repeat-like_dom_sf"/>
</dbReference>
<dbReference type="InParanoid" id="G4ZY72"/>
<protein>
    <submittedName>
        <fullName evidence="2">Uncharacterized protein</fullName>
    </submittedName>
</protein>
<evidence type="ECO:0000313" key="3">
    <source>
        <dbReference type="Proteomes" id="UP000002640"/>
    </source>
</evidence>
<feature type="region of interest" description="Disordered" evidence="1">
    <location>
        <begin position="602"/>
        <end position="626"/>
    </location>
</feature>
<reference evidence="2 3" key="1">
    <citation type="journal article" date="2006" name="Science">
        <title>Phytophthora genome sequences uncover evolutionary origins and mechanisms of pathogenesis.</title>
        <authorList>
            <person name="Tyler B.M."/>
            <person name="Tripathy S."/>
            <person name="Zhang X."/>
            <person name="Dehal P."/>
            <person name="Jiang R.H."/>
            <person name="Aerts A."/>
            <person name="Arredondo F.D."/>
            <person name="Baxter L."/>
            <person name="Bensasson D."/>
            <person name="Beynon J.L."/>
            <person name="Chapman J."/>
            <person name="Damasceno C.M."/>
            <person name="Dorrance A.E."/>
            <person name="Dou D."/>
            <person name="Dickerman A.W."/>
            <person name="Dubchak I.L."/>
            <person name="Garbelotto M."/>
            <person name="Gijzen M."/>
            <person name="Gordon S.G."/>
            <person name="Govers F."/>
            <person name="Grunwald N.J."/>
            <person name="Huang W."/>
            <person name="Ivors K.L."/>
            <person name="Jones R.W."/>
            <person name="Kamoun S."/>
            <person name="Krampis K."/>
            <person name="Lamour K.H."/>
            <person name="Lee M.K."/>
            <person name="McDonald W.H."/>
            <person name="Medina M."/>
            <person name="Meijer H.J."/>
            <person name="Nordberg E.K."/>
            <person name="Maclean D.J."/>
            <person name="Ospina-Giraldo M.D."/>
            <person name="Morris P.F."/>
            <person name="Phuntumart V."/>
            <person name="Putnam N.H."/>
            <person name="Rash S."/>
            <person name="Rose J.K."/>
            <person name="Sakihama Y."/>
            <person name="Salamov A.A."/>
            <person name="Savidor A."/>
            <person name="Scheuring C.F."/>
            <person name="Smith B.M."/>
            <person name="Sobral B.W."/>
            <person name="Terry A."/>
            <person name="Torto-Alalibo T.A."/>
            <person name="Win J."/>
            <person name="Xu Z."/>
            <person name="Zhang H."/>
            <person name="Grigoriev I.V."/>
            <person name="Rokhsar D.S."/>
            <person name="Boore J.L."/>
        </authorList>
    </citation>
    <scope>NUCLEOTIDE SEQUENCE [LARGE SCALE GENOMIC DNA]</scope>
    <source>
        <strain evidence="2 3">P6497</strain>
    </source>
</reference>
<dbReference type="KEGG" id="psoj:PHYSODRAFT_248704"/>
<evidence type="ECO:0000313" key="2">
    <source>
        <dbReference type="EMBL" id="EGZ12684.1"/>
    </source>
</evidence>
<gene>
    <name evidence="2" type="ORF">PHYSODRAFT_248704</name>
</gene>
<proteinExistence type="predicted"/>
<dbReference type="Proteomes" id="UP000002640">
    <property type="component" value="Unassembled WGS sequence"/>
</dbReference>
<sequence>MDAHHAQVLQSLREQIRYEALSDVSSSRRGLMLPSAFLEVLRANSVPLGRSEARVLLWQFQEPNGAVSATTFLRWIALSAPVDHVNPDLLFPQLPQPYRRIMKVWERDIFDAAWEIITTESVRFRAETAASEGGMNSSRSATGADKPQQQRNDYEVAKRRTCEPSWQIPLDSSAQQVAGLASHCLLSLMVAGINYDDASTSTAPSLPVLSTAENDVKVLGDFPVEFPRVDAEVPVGAADTATKVHVSIKALSSLQLANDNSGLPSCGIAVHLVETTTSQQQEPVEDAKPAAPTFRECVNIYTSQPVHRTMNLLELPKPSAQDMTTQYLTVGCQDGTVVVWDVLQDSDYAFLAPFSDADDTAERPPPRQKLSAAVSTEVSHVVFYQAEYVIALSKSQQRIYFFDVRERGKPALKRVISPPAKKSSTKTRQTSAQPANLMLNITAVADLPVALVEYSNGMVMLYDVRTAEAIGSFWATLPSATSPAAHVASSTSLKSNESLGVLVTITGNQDVLGAAANPTPSTEATETNIKLYSWRDLLLVCFPSLTTLLEQYQEEATITNIKQLLLTSDLDDVSAAAPPSTVTALGTSVDPLETMLLRMAGETPPSSTRTRQSNAGSLSPLQSPFGRSSVSITASNAVLLSQSTESTNSADSSSVVMLEPLVQDDKAFFDEYCREHLDPLAIADQEARLHRKRRELLKTMSAGGAW</sequence>
<feature type="region of interest" description="Disordered" evidence="1">
    <location>
        <begin position="128"/>
        <end position="155"/>
    </location>
</feature>
<dbReference type="GeneID" id="20637855"/>
<dbReference type="RefSeq" id="XP_009533017.1">
    <property type="nucleotide sequence ID" value="XM_009534722.1"/>
</dbReference>
<dbReference type="OMA" id="TRECVNI"/>
<dbReference type="InterPro" id="IPR036322">
    <property type="entry name" value="WD40_repeat_dom_sf"/>
</dbReference>
<dbReference type="Gene3D" id="2.130.10.10">
    <property type="entry name" value="YVTN repeat-like/Quinoprotein amine dehydrogenase"/>
    <property type="match status" value="1"/>
</dbReference>
<organism evidence="2 3">
    <name type="scientific">Phytophthora sojae (strain P6497)</name>
    <name type="common">Soybean stem and root rot agent</name>
    <name type="synonym">Phytophthora megasperma f. sp. glycines</name>
    <dbReference type="NCBI Taxonomy" id="1094619"/>
    <lineage>
        <taxon>Eukaryota</taxon>
        <taxon>Sar</taxon>
        <taxon>Stramenopiles</taxon>
        <taxon>Oomycota</taxon>
        <taxon>Peronosporomycetes</taxon>
        <taxon>Peronosporales</taxon>
        <taxon>Peronosporaceae</taxon>
        <taxon>Phytophthora</taxon>
    </lineage>
</organism>
<keyword evidence="3" id="KW-1185">Reference proteome</keyword>
<dbReference type="AlphaFoldDB" id="G4ZY72"/>
<feature type="compositionally biased region" description="Polar residues" evidence="1">
    <location>
        <begin position="604"/>
        <end position="626"/>
    </location>
</feature>
<name>G4ZY72_PHYSP</name>
<dbReference type="SUPFAM" id="SSF50978">
    <property type="entry name" value="WD40 repeat-like"/>
    <property type="match status" value="1"/>
</dbReference>